<accession>A0A3M6QPZ4</accession>
<dbReference type="InterPro" id="IPR008995">
    <property type="entry name" value="Mo/tungstate-bd_C_term_dom"/>
</dbReference>
<dbReference type="GO" id="GO:0016887">
    <property type="term" value="F:ATP hydrolysis activity"/>
    <property type="evidence" value="ECO:0007669"/>
    <property type="project" value="InterPro"/>
</dbReference>
<feature type="domain" description="ABC transporter" evidence="5">
    <location>
        <begin position="4"/>
        <end position="235"/>
    </location>
</feature>
<dbReference type="SMART" id="SM00382">
    <property type="entry name" value="AAA"/>
    <property type="match status" value="1"/>
</dbReference>
<evidence type="ECO:0000256" key="3">
    <source>
        <dbReference type="ARBA" id="ARBA00022741"/>
    </source>
</evidence>
<protein>
    <submittedName>
        <fullName evidence="6">ABC transporter ATP-binding protein</fullName>
    </submittedName>
</protein>
<evidence type="ECO:0000256" key="2">
    <source>
        <dbReference type="ARBA" id="ARBA00022475"/>
    </source>
</evidence>
<evidence type="ECO:0000313" key="6">
    <source>
        <dbReference type="EMBL" id="RMX05063.1"/>
    </source>
</evidence>
<keyword evidence="4 6" id="KW-0067">ATP-binding</keyword>
<dbReference type="PANTHER" id="PTHR43875">
    <property type="entry name" value="MALTODEXTRIN IMPORT ATP-BINDING PROTEIN MSMX"/>
    <property type="match status" value="1"/>
</dbReference>
<dbReference type="GO" id="GO:0140359">
    <property type="term" value="F:ABC-type transporter activity"/>
    <property type="evidence" value="ECO:0007669"/>
    <property type="project" value="UniProtKB-ARBA"/>
</dbReference>
<keyword evidence="7" id="KW-1185">Reference proteome</keyword>
<dbReference type="PANTHER" id="PTHR43875:SF1">
    <property type="entry name" value="OSMOPROTECTIVE COMPOUNDS UPTAKE ATP-BINDING PROTEIN GGTA"/>
    <property type="match status" value="1"/>
</dbReference>
<dbReference type="InterPro" id="IPR012340">
    <property type="entry name" value="NA-bd_OB-fold"/>
</dbReference>
<dbReference type="InterPro" id="IPR027417">
    <property type="entry name" value="P-loop_NTPase"/>
</dbReference>
<reference evidence="6 7" key="1">
    <citation type="submission" date="2018-10" db="EMBL/GenBank/DDBJ databases">
        <title>Draft genome of Cortibacter populi DSM10536.</title>
        <authorList>
            <person name="Bernier A.-M."/>
            <person name="Bernard K."/>
        </authorList>
    </citation>
    <scope>NUCLEOTIDE SEQUENCE [LARGE SCALE GENOMIC DNA]</scope>
    <source>
        <strain evidence="6 7">DSM 105136</strain>
    </source>
</reference>
<dbReference type="Pfam" id="PF17912">
    <property type="entry name" value="OB_MalK"/>
    <property type="match status" value="1"/>
</dbReference>
<dbReference type="GO" id="GO:0055052">
    <property type="term" value="C:ATP-binding cassette (ABC) transporter complex, substrate-binding subunit-containing"/>
    <property type="evidence" value="ECO:0007669"/>
    <property type="project" value="TreeGrafter"/>
</dbReference>
<gene>
    <name evidence="6" type="ORF">D8I35_13170</name>
</gene>
<keyword evidence="2" id="KW-1003">Cell membrane</keyword>
<organism evidence="6 7">
    <name type="scientific">Corticibacter populi</name>
    <dbReference type="NCBI Taxonomy" id="1550736"/>
    <lineage>
        <taxon>Bacteria</taxon>
        <taxon>Pseudomonadati</taxon>
        <taxon>Pseudomonadota</taxon>
        <taxon>Betaproteobacteria</taxon>
        <taxon>Burkholderiales</taxon>
        <taxon>Comamonadaceae</taxon>
        <taxon>Corticibacter</taxon>
    </lineage>
</organism>
<dbReference type="GO" id="GO:0005524">
    <property type="term" value="F:ATP binding"/>
    <property type="evidence" value="ECO:0007669"/>
    <property type="project" value="UniProtKB-KW"/>
</dbReference>
<dbReference type="InterPro" id="IPR040582">
    <property type="entry name" value="OB_MalK-like"/>
</dbReference>
<dbReference type="Gene3D" id="2.40.50.140">
    <property type="entry name" value="Nucleic acid-binding proteins"/>
    <property type="match status" value="1"/>
</dbReference>
<dbReference type="SUPFAM" id="SSF50331">
    <property type="entry name" value="MOP-like"/>
    <property type="match status" value="1"/>
</dbReference>
<comment type="caution">
    <text evidence="6">The sequence shown here is derived from an EMBL/GenBank/DDBJ whole genome shotgun (WGS) entry which is preliminary data.</text>
</comment>
<dbReference type="Gene3D" id="2.40.50.100">
    <property type="match status" value="1"/>
</dbReference>
<name>A0A3M6QPZ4_9BURK</name>
<dbReference type="InterPro" id="IPR047641">
    <property type="entry name" value="ABC_transpr_MalK/UgpC-like"/>
</dbReference>
<dbReference type="InterPro" id="IPR003439">
    <property type="entry name" value="ABC_transporter-like_ATP-bd"/>
</dbReference>
<evidence type="ECO:0000256" key="1">
    <source>
        <dbReference type="ARBA" id="ARBA00022448"/>
    </source>
</evidence>
<dbReference type="PROSITE" id="PS50893">
    <property type="entry name" value="ABC_TRANSPORTER_2"/>
    <property type="match status" value="1"/>
</dbReference>
<evidence type="ECO:0000313" key="7">
    <source>
        <dbReference type="Proteomes" id="UP000278006"/>
    </source>
</evidence>
<evidence type="ECO:0000256" key="4">
    <source>
        <dbReference type="ARBA" id="ARBA00022840"/>
    </source>
</evidence>
<keyword evidence="1" id="KW-0813">Transport</keyword>
<proteinExistence type="predicted"/>
<dbReference type="FunFam" id="3.40.50.300:FF:000042">
    <property type="entry name" value="Maltose/maltodextrin ABC transporter, ATP-binding protein"/>
    <property type="match status" value="1"/>
</dbReference>
<dbReference type="Proteomes" id="UP000278006">
    <property type="component" value="Unassembled WGS sequence"/>
</dbReference>
<dbReference type="Pfam" id="PF00005">
    <property type="entry name" value="ABC_tran"/>
    <property type="match status" value="1"/>
</dbReference>
<sequence>MAAVELQGVSKSYDGTTFAIEGLSLQCRQGEMLALLGPSGCGKSTTLKLIAGIECISGGRILFNGKDVSELDTASRNVAMVFEDYALYPHLSVFENIAFPLRIRSYLHSEVQRAVDRIIDLLELQDVRDANVRKLSGGAQQRVSIGRALVREPDLIMFDEPLSHMDAAQKVGLRSEIARLQKAAKLTSVLVTHDQTEAISMADRIAVMDKGVLQQVATAAEIYARPANLFVASFIGEPPMNLLPAELLASDASAVQLALAGGAQLALPLVPHGAILQGATGRELVVGIRPEHVRLAAPERADIPAFDACIDTVETRGDHDVLQLQSAMGPLVMEVGGPSGFLAGQTLRFQVEPRHVHVFDAKTTRNLLGEQA</sequence>
<dbReference type="EMBL" id="RDQO01000004">
    <property type="protein sequence ID" value="RMX05063.1"/>
    <property type="molecule type" value="Genomic_DNA"/>
</dbReference>
<dbReference type="AlphaFoldDB" id="A0A3M6QPZ4"/>
<dbReference type="SUPFAM" id="SSF52540">
    <property type="entry name" value="P-loop containing nucleoside triphosphate hydrolases"/>
    <property type="match status" value="1"/>
</dbReference>
<dbReference type="OrthoDB" id="5298774at2"/>
<keyword evidence="2" id="KW-0472">Membrane</keyword>
<dbReference type="InterPro" id="IPR003593">
    <property type="entry name" value="AAA+_ATPase"/>
</dbReference>
<dbReference type="Gene3D" id="3.40.50.300">
    <property type="entry name" value="P-loop containing nucleotide triphosphate hydrolases"/>
    <property type="match status" value="1"/>
</dbReference>
<keyword evidence="3" id="KW-0547">Nucleotide-binding</keyword>
<evidence type="ECO:0000259" key="5">
    <source>
        <dbReference type="PROSITE" id="PS50893"/>
    </source>
</evidence>